<feature type="binding site" evidence="10">
    <location>
        <begin position="148"/>
        <end position="151"/>
    </location>
    <ligand>
        <name>substrate</name>
    </ligand>
</feature>
<dbReference type="RefSeq" id="WP_201917699.1">
    <property type="nucleotide sequence ID" value="NZ_JAERQG010000001.1"/>
</dbReference>
<evidence type="ECO:0000256" key="3">
    <source>
        <dbReference type="ARBA" id="ARBA00022723"/>
    </source>
</evidence>
<accession>A0A937A5Y2</accession>
<sequence>MEICFATNNDNKIKEVKQLLGEQFQLLSLKEIGCTEELAEDQSTLEGNARQKAQYVFENYHVNCFADDTGLEVFALNNEPGVYSARYAGSHRSNKDNINLLLDNLKASPNRGAQFRTVISAFINNKEYTFEGKVEGVITNEQSGNDGFGYDPIFKPNGFDKTFAEMSMAQKNMISHRGRAVAKFVEFLKTNFLNAD</sequence>
<dbReference type="GO" id="GO:0009117">
    <property type="term" value="P:nucleotide metabolic process"/>
    <property type="evidence" value="ECO:0007669"/>
    <property type="project" value="UniProtKB-KW"/>
</dbReference>
<comment type="catalytic activity">
    <reaction evidence="10">
        <text>ITP + H2O = IMP + diphosphate + H(+)</text>
        <dbReference type="Rhea" id="RHEA:29399"/>
        <dbReference type="ChEBI" id="CHEBI:15377"/>
        <dbReference type="ChEBI" id="CHEBI:15378"/>
        <dbReference type="ChEBI" id="CHEBI:33019"/>
        <dbReference type="ChEBI" id="CHEBI:58053"/>
        <dbReference type="ChEBI" id="CHEBI:61402"/>
        <dbReference type="EC" id="3.6.1.66"/>
    </reaction>
</comment>
<gene>
    <name evidence="12" type="ORF">JKP34_03350</name>
</gene>
<dbReference type="GO" id="GO:0046872">
    <property type="term" value="F:metal ion binding"/>
    <property type="evidence" value="ECO:0007669"/>
    <property type="project" value="UniProtKB-KW"/>
</dbReference>
<dbReference type="GO" id="GO:0017111">
    <property type="term" value="F:ribonucleoside triphosphate phosphatase activity"/>
    <property type="evidence" value="ECO:0007669"/>
    <property type="project" value="InterPro"/>
</dbReference>
<keyword evidence="6 10" id="KW-0460">Magnesium</keyword>
<dbReference type="GO" id="GO:0005829">
    <property type="term" value="C:cytosol"/>
    <property type="evidence" value="ECO:0007669"/>
    <property type="project" value="TreeGrafter"/>
</dbReference>
<evidence type="ECO:0000256" key="5">
    <source>
        <dbReference type="ARBA" id="ARBA00022801"/>
    </source>
</evidence>
<comment type="function">
    <text evidence="10">Pyrophosphatase that catalyzes the hydrolysis of nucleoside triphosphates to their monophosphate derivatives, with a high preference for the non-canonical purine nucleotides XTP (xanthosine triphosphate), dITP (deoxyinosine triphosphate) and ITP. Seems to function as a house-cleaning enzyme that removes non-canonical purine nucleotides from the nucleotide pool, thus preventing their incorporation into DNA/RNA and avoiding chromosomal lesions.</text>
</comment>
<dbReference type="InterPro" id="IPR002637">
    <property type="entry name" value="RdgB/HAM1"/>
</dbReference>
<comment type="subunit">
    <text evidence="2 10">Homodimer.</text>
</comment>
<dbReference type="Pfam" id="PF01725">
    <property type="entry name" value="Ham1p_like"/>
    <property type="match status" value="1"/>
</dbReference>
<dbReference type="NCBIfam" id="TIGR00042">
    <property type="entry name" value="RdgB/HAM1 family non-canonical purine NTP pyrophosphatase"/>
    <property type="match status" value="1"/>
</dbReference>
<dbReference type="HAMAP" id="MF_01405">
    <property type="entry name" value="Non_canon_purine_NTPase"/>
    <property type="match status" value="1"/>
</dbReference>
<feature type="binding site" evidence="10">
    <location>
        <begin position="7"/>
        <end position="12"/>
    </location>
    <ligand>
        <name>substrate</name>
    </ligand>
</feature>
<dbReference type="Proteomes" id="UP000642920">
    <property type="component" value="Unassembled WGS sequence"/>
</dbReference>
<dbReference type="NCBIfam" id="NF011398">
    <property type="entry name" value="PRK14823.1"/>
    <property type="match status" value="1"/>
</dbReference>
<dbReference type="AlphaFoldDB" id="A0A937A5Y2"/>
<dbReference type="GO" id="GO:0036220">
    <property type="term" value="F:ITP diphosphatase activity"/>
    <property type="evidence" value="ECO:0007669"/>
    <property type="project" value="UniProtKB-UniRule"/>
</dbReference>
<proteinExistence type="inferred from homology"/>
<dbReference type="FunFam" id="3.90.950.10:FF:000001">
    <property type="entry name" value="dITP/XTP pyrophosphatase"/>
    <property type="match status" value="1"/>
</dbReference>
<dbReference type="InterPro" id="IPR020922">
    <property type="entry name" value="dITP/XTP_pyrophosphatase"/>
</dbReference>
<dbReference type="GO" id="GO:0035870">
    <property type="term" value="F:dITP diphosphatase activity"/>
    <property type="evidence" value="ECO:0007669"/>
    <property type="project" value="UniProtKB-UniRule"/>
</dbReference>
<dbReference type="PANTHER" id="PTHR11067:SF9">
    <property type="entry name" value="INOSINE TRIPHOSPHATE PYROPHOSPHATASE"/>
    <property type="match status" value="1"/>
</dbReference>
<keyword evidence="5 10" id="KW-0378">Hydrolase</keyword>
<feature type="binding site" evidence="10">
    <location>
        <position position="68"/>
    </location>
    <ligand>
        <name>Mg(2+)</name>
        <dbReference type="ChEBI" id="CHEBI:18420"/>
    </ligand>
</feature>
<dbReference type="SUPFAM" id="SSF52972">
    <property type="entry name" value="ITPase-like"/>
    <property type="match status" value="1"/>
</dbReference>
<evidence type="ECO:0000256" key="8">
    <source>
        <dbReference type="ARBA" id="ARBA00051875"/>
    </source>
</evidence>
<comment type="catalytic activity">
    <reaction evidence="8 10">
        <text>dITP + H2O = dIMP + diphosphate + H(+)</text>
        <dbReference type="Rhea" id="RHEA:28342"/>
        <dbReference type="ChEBI" id="CHEBI:15377"/>
        <dbReference type="ChEBI" id="CHEBI:15378"/>
        <dbReference type="ChEBI" id="CHEBI:33019"/>
        <dbReference type="ChEBI" id="CHEBI:61194"/>
        <dbReference type="ChEBI" id="CHEBI:61382"/>
        <dbReference type="EC" id="3.6.1.66"/>
    </reaction>
</comment>
<name>A0A937A5Y2_9BACT</name>
<dbReference type="GO" id="GO:0036222">
    <property type="term" value="F:XTP diphosphatase activity"/>
    <property type="evidence" value="ECO:0007669"/>
    <property type="project" value="UniProtKB-UniRule"/>
</dbReference>
<feature type="active site" description="Proton acceptor" evidence="10">
    <location>
        <position position="68"/>
    </location>
</feature>
<feature type="binding site" evidence="10">
    <location>
        <position position="69"/>
    </location>
    <ligand>
        <name>substrate</name>
    </ligand>
</feature>
<comment type="caution">
    <text evidence="10">Lacks conserved residue(s) required for the propagation of feature annotation.</text>
</comment>
<dbReference type="Gene3D" id="3.90.950.10">
    <property type="match status" value="1"/>
</dbReference>
<keyword evidence="7 10" id="KW-0546">Nucleotide metabolism</keyword>
<dbReference type="CDD" id="cd00515">
    <property type="entry name" value="HAM1"/>
    <property type="match status" value="1"/>
</dbReference>
<evidence type="ECO:0000256" key="6">
    <source>
        <dbReference type="ARBA" id="ARBA00022842"/>
    </source>
</evidence>
<evidence type="ECO:0000313" key="12">
    <source>
        <dbReference type="EMBL" id="MBL0764272.1"/>
    </source>
</evidence>
<comment type="catalytic activity">
    <reaction evidence="9 10">
        <text>XTP + H2O = XMP + diphosphate + H(+)</text>
        <dbReference type="Rhea" id="RHEA:28610"/>
        <dbReference type="ChEBI" id="CHEBI:15377"/>
        <dbReference type="ChEBI" id="CHEBI:15378"/>
        <dbReference type="ChEBI" id="CHEBI:33019"/>
        <dbReference type="ChEBI" id="CHEBI:57464"/>
        <dbReference type="ChEBI" id="CHEBI:61314"/>
        <dbReference type="EC" id="3.6.1.66"/>
    </reaction>
</comment>
<evidence type="ECO:0000256" key="9">
    <source>
        <dbReference type="ARBA" id="ARBA00052017"/>
    </source>
</evidence>
<evidence type="ECO:0000256" key="11">
    <source>
        <dbReference type="RuleBase" id="RU003781"/>
    </source>
</evidence>
<evidence type="ECO:0000256" key="2">
    <source>
        <dbReference type="ARBA" id="ARBA00011738"/>
    </source>
</evidence>
<comment type="similarity">
    <text evidence="1 10 11">Belongs to the HAM1 NTPase family.</text>
</comment>
<protein>
    <recommendedName>
        <fullName evidence="10">dITP/XTP pyrophosphatase</fullName>
        <ecNumber evidence="10">3.6.1.66</ecNumber>
    </recommendedName>
    <alternativeName>
        <fullName evidence="10">Non-canonical purine NTP pyrophosphatase</fullName>
    </alternativeName>
    <alternativeName>
        <fullName evidence="10">Non-standard purine NTP pyrophosphatase</fullName>
    </alternativeName>
    <alternativeName>
        <fullName evidence="10">Nucleoside-triphosphate diphosphatase</fullName>
    </alternativeName>
    <alternativeName>
        <fullName evidence="10">Nucleoside-triphosphate pyrophosphatase</fullName>
        <shortName evidence="10">NTPase</shortName>
    </alternativeName>
</protein>
<feature type="binding site" evidence="10">
    <location>
        <begin position="176"/>
        <end position="177"/>
    </location>
    <ligand>
        <name>substrate</name>
    </ligand>
</feature>
<evidence type="ECO:0000256" key="4">
    <source>
        <dbReference type="ARBA" id="ARBA00022741"/>
    </source>
</evidence>
<keyword evidence="4 10" id="KW-0547">Nucleotide-binding</keyword>
<evidence type="ECO:0000256" key="7">
    <source>
        <dbReference type="ARBA" id="ARBA00023080"/>
    </source>
</evidence>
<keyword evidence="3 10" id="KW-0479">Metal-binding</keyword>
<reference evidence="12" key="1">
    <citation type="submission" date="2021-01" db="EMBL/GenBank/DDBJ databases">
        <title>Marivirga sp. nov., isolated from intertidal surface sediments.</title>
        <authorList>
            <person name="Zhang M."/>
        </authorList>
    </citation>
    <scope>NUCLEOTIDE SEQUENCE</scope>
    <source>
        <strain evidence="12">SM1354</strain>
    </source>
</reference>
<comment type="cofactor">
    <cofactor evidence="10">
        <name>Mg(2+)</name>
        <dbReference type="ChEBI" id="CHEBI:18420"/>
    </cofactor>
    <text evidence="10">Binds 1 Mg(2+) ion per subunit.</text>
</comment>
<evidence type="ECO:0000313" key="13">
    <source>
        <dbReference type="Proteomes" id="UP000642920"/>
    </source>
</evidence>
<feature type="binding site" evidence="10">
    <location>
        <position position="171"/>
    </location>
    <ligand>
        <name>substrate</name>
    </ligand>
</feature>
<dbReference type="EMBL" id="JAERQG010000001">
    <property type="protein sequence ID" value="MBL0764272.1"/>
    <property type="molecule type" value="Genomic_DNA"/>
</dbReference>
<dbReference type="GO" id="GO:0009146">
    <property type="term" value="P:purine nucleoside triphosphate catabolic process"/>
    <property type="evidence" value="ECO:0007669"/>
    <property type="project" value="UniProtKB-UniRule"/>
</dbReference>
<keyword evidence="13" id="KW-1185">Reference proteome</keyword>
<dbReference type="GO" id="GO:0000166">
    <property type="term" value="F:nucleotide binding"/>
    <property type="evidence" value="ECO:0007669"/>
    <property type="project" value="UniProtKB-KW"/>
</dbReference>
<dbReference type="EC" id="3.6.1.66" evidence="10"/>
<dbReference type="InterPro" id="IPR029001">
    <property type="entry name" value="ITPase-like_fam"/>
</dbReference>
<evidence type="ECO:0000256" key="10">
    <source>
        <dbReference type="HAMAP-Rule" id="MF_01405"/>
    </source>
</evidence>
<organism evidence="12 13">
    <name type="scientific">Marivirga atlantica</name>
    <dbReference type="NCBI Taxonomy" id="1548457"/>
    <lineage>
        <taxon>Bacteria</taxon>
        <taxon>Pseudomonadati</taxon>
        <taxon>Bacteroidota</taxon>
        <taxon>Cytophagia</taxon>
        <taxon>Cytophagales</taxon>
        <taxon>Marivirgaceae</taxon>
        <taxon>Marivirga</taxon>
    </lineage>
</organism>
<evidence type="ECO:0000256" key="1">
    <source>
        <dbReference type="ARBA" id="ARBA00008023"/>
    </source>
</evidence>
<dbReference type="PANTHER" id="PTHR11067">
    <property type="entry name" value="INOSINE TRIPHOSPHATE PYROPHOSPHATASE/HAM1 PROTEIN"/>
    <property type="match status" value="1"/>
</dbReference>
<comment type="caution">
    <text evidence="12">The sequence shown here is derived from an EMBL/GenBank/DDBJ whole genome shotgun (WGS) entry which is preliminary data.</text>
</comment>